<keyword evidence="3" id="KW-0732">Signal</keyword>
<feature type="domain" description="Cell envelope-related transcriptional attenuator" evidence="4">
    <location>
        <begin position="183"/>
        <end position="307"/>
    </location>
</feature>
<dbReference type="Pfam" id="PF03816">
    <property type="entry name" value="LytR_cpsA_psr"/>
    <property type="match status" value="1"/>
</dbReference>
<evidence type="ECO:0000313" key="5">
    <source>
        <dbReference type="EMBL" id="GHD08245.1"/>
    </source>
</evidence>
<feature type="signal peptide" evidence="3">
    <location>
        <begin position="1"/>
        <end position="27"/>
    </location>
</feature>
<feature type="compositionally biased region" description="Low complexity" evidence="2">
    <location>
        <begin position="36"/>
        <end position="54"/>
    </location>
</feature>
<dbReference type="Gene3D" id="3.40.630.190">
    <property type="entry name" value="LCP protein"/>
    <property type="match status" value="1"/>
</dbReference>
<sequence length="399" mass="40699">MQSSPRRFGRRLVPATGGLISLSFVLAGCGAPAEPPAESEAPSASASASPTAEVPEIDTGGMPAPLAELITGWYRGEEVPTGERAASAAAARTTSSGSLSVESATGTWNGEQIAVLTSGDDVTLAVSAGGSSGTDGGWRVVGGWWPSLGVDMPALGDGARHVLFMGADAREKEGELITETRADALQVVGVDGMGGGGIVGIPRDLWVPLAGGGEAKINAALVFGGPDGQQQAVTNATGIELDGYVLTGFQGFQSIVEDAGGLPLDAPVPVKDVSAGEVLLNPVDALMYVRERKTLPGGDFDRSFHQGVALLGFGAHALAEGPQALARTLSLVDPHVETNLSAEDMLTFAAWLYQADLAQIGHTVPEAPFGTSADGQSILINDDGVRAVFDDFADGRLGN</sequence>
<evidence type="ECO:0000256" key="2">
    <source>
        <dbReference type="SAM" id="MobiDB-lite"/>
    </source>
</evidence>
<evidence type="ECO:0000259" key="4">
    <source>
        <dbReference type="Pfam" id="PF03816"/>
    </source>
</evidence>
<dbReference type="PANTHER" id="PTHR33392:SF6">
    <property type="entry name" value="POLYISOPRENYL-TEICHOIC ACID--PEPTIDOGLYCAN TEICHOIC ACID TRANSFERASE TAGU"/>
    <property type="match status" value="1"/>
</dbReference>
<dbReference type="EMBL" id="BMXK01000008">
    <property type="protein sequence ID" value="GHD08245.1"/>
    <property type="molecule type" value="Genomic_DNA"/>
</dbReference>
<dbReference type="RefSeq" id="WP_189350066.1">
    <property type="nucleotide sequence ID" value="NZ_BMXK01000008.1"/>
</dbReference>
<comment type="similarity">
    <text evidence="1">Belongs to the LytR/CpsA/Psr (LCP) family.</text>
</comment>
<reference evidence="6" key="1">
    <citation type="journal article" date="2019" name="Int. J. Syst. Evol. Microbiol.">
        <title>The Global Catalogue of Microorganisms (GCM) 10K type strain sequencing project: providing services to taxonomists for standard genome sequencing and annotation.</title>
        <authorList>
            <consortium name="The Broad Institute Genomics Platform"/>
            <consortium name="The Broad Institute Genome Sequencing Center for Infectious Disease"/>
            <person name="Wu L."/>
            <person name="Ma J."/>
        </authorList>
    </citation>
    <scope>NUCLEOTIDE SEQUENCE [LARGE SCALE GENOMIC DNA]</scope>
    <source>
        <strain evidence="6">KCTC 19466</strain>
    </source>
</reference>
<dbReference type="PROSITE" id="PS51257">
    <property type="entry name" value="PROKAR_LIPOPROTEIN"/>
    <property type="match status" value="1"/>
</dbReference>
<dbReference type="Proteomes" id="UP000642819">
    <property type="component" value="Unassembled WGS sequence"/>
</dbReference>
<feature type="region of interest" description="Disordered" evidence="2">
    <location>
        <begin position="32"/>
        <end position="61"/>
    </location>
</feature>
<feature type="chain" id="PRO_5045944667" description="Cell envelope-related transcriptional attenuator domain-containing protein" evidence="3">
    <location>
        <begin position="28"/>
        <end position="399"/>
    </location>
</feature>
<dbReference type="InterPro" id="IPR050922">
    <property type="entry name" value="LytR/CpsA/Psr_CW_biosynth"/>
</dbReference>
<accession>A0ABQ3GK95</accession>
<evidence type="ECO:0000256" key="3">
    <source>
        <dbReference type="SAM" id="SignalP"/>
    </source>
</evidence>
<dbReference type="NCBIfam" id="TIGR00350">
    <property type="entry name" value="lytR_cpsA_psr"/>
    <property type="match status" value="1"/>
</dbReference>
<gene>
    <name evidence="5" type="ORF">GCM10008096_19700</name>
</gene>
<dbReference type="InterPro" id="IPR004474">
    <property type="entry name" value="LytR_CpsA_psr"/>
</dbReference>
<protein>
    <recommendedName>
        <fullName evidence="4">Cell envelope-related transcriptional attenuator domain-containing protein</fullName>
    </recommendedName>
</protein>
<organism evidence="5 6">
    <name type="scientific">Zhihengliuella salsuginis</name>
    <dbReference type="NCBI Taxonomy" id="578222"/>
    <lineage>
        <taxon>Bacteria</taxon>
        <taxon>Bacillati</taxon>
        <taxon>Actinomycetota</taxon>
        <taxon>Actinomycetes</taxon>
        <taxon>Micrococcales</taxon>
        <taxon>Micrococcaceae</taxon>
        <taxon>Zhihengliuella</taxon>
    </lineage>
</organism>
<dbReference type="PANTHER" id="PTHR33392">
    <property type="entry name" value="POLYISOPRENYL-TEICHOIC ACID--PEPTIDOGLYCAN TEICHOIC ACID TRANSFERASE TAGU"/>
    <property type="match status" value="1"/>
</dbReference>
<proteinExistence type="inferred from homology"/>
<comment type="caution">
    <text evidence="5">The sequence shown here is derived from an EMBL/GenBank/DDBJ whole genome shotgun (WGS) entry which is preliminary data.</text>
</comment>
<keyword evidence="6" id="KW-1185">Reference proteome</keyword>
<name>A0ABQ3GK95_9MICC</name>
<evidence type="ECO:0000313" key="6">
    <source>
        <dbReference type="Proteomes" id="UP000642819"/>
    </source>
</evidence>
<evidence type="ECO:0000256" key="1">
    <source>
        <dbReference type="ARBA" id="ARBA00006068"/>
    </source>
</evidence>